<dbReference type="RefSeq" id="WP_350258932.1">
    <property type="nucleotide sequence ID" value="NZ_CP138335.1"/>
</dbReference>
<keyword evidence="6 10" id="KW-1133">Transmembrane helix</keyword>
<name>A0AAU7V8X9_9ACTO</name>
<dbReference type="AlphaFoldDB" id="A0AAU7V8X9"/>
<evidence type="ECO:0000256" key="3">
    <source>
        <dbReference type="ARBA" id="ARBA00022475"/>
    </source>
</evidence>
<keyword evidence="8 10" id="KW-0472">Membrane</keyword>
<dbReference type="CDD" id="cd04590">
    <property type="entry name" value="CBS_pair_CorC_HlyC_assoc"/>
    <property type="match status" value="1"/>
</dbReference>
<dbReference type="Pfam" id="PF01595">
    <property type="entry name" value="CNNM"/>
    <property type="match status" value="1"/>
</dbReference>
<keyword evidence="5" id="KW-0677">Repeat</keyword>
<keyword evidence="7 9" id="KW-0129">CBS domain</keyword>
<feature type="transmembrane region" description="Helical" evidence="10">
    <location>
        <begin position="99"/>
        <end position="124"/>
    </location>
</feature>
<evidence type="ECO:0000256" key="5">
    <source>
        <dbReference type="ARBA" id="ARBA00022737"/>
    </source>
</evidence>
<dbReference type="GO" id="GO:0005886">
    <property type="term" value="C:plasma membrane"/>
    <property type="evidence" value="ECO:0007669"/>
    <property type="project" value="UniProtKB-SubCell"/>
</dbReference>
<protein>
    <submittedName>
        <fullName evidence="12">Hemolysin family protein</fullName>
    </submittedName>
</protein>
<dbReference type="SUPFAM" id="SSF56176">
    <property type="entry name" value="FAD-binding/transporter-associated domain-like"/>
    <property type="match status" value="1"/>
</dbReference>
<dbReference type="PANTHER" id="PTHR22777">
    <property type="entry name" value="HEMOLYSIN-RELATED"/>
    <property type="match status" value="1"/>
</dbReference>
<dbReference type="Gene3D" id="3.30.465.10">
    <property type="match status" value="1"/>
</dbReference>
<dbReference type="EMBL" id="CP138335">
    <property type="protein sequence ID" value="XBW08732.1"/>
    <property type="molecule type" value="Genomic_DNA"/>
</dbReference>
<feature type="transmembrane region" description="Helical" evidence="10">
    <location>
        <begin position="65"/>
        <end position="87"/>
    </location>
</feature>
<feature type="domain" description="CBS" evidence="11">
    <location>
        <begin position="279"/>
        <end position="338"/>
    </location>
</feature>
<dbReference type="KEGG" id="sapp:SAC06_04015"/>
<evidence type="ECO:0000256" key="4">
    <source>
        <dbReference type="ARBA" id="ARBA00022692"/>
    </source>
</evidence>
<accession>A0AAU7V8X9</accession>
<dbReference type="InterPro" id="IPR044751">
    <property type="entry name" value="Ion_transp-like_CBS"/>
</dbReference>
<dbReference type="Pfam" id="PF00571">
    <property type="entry name" value="CBS"/>
    <property type="match status" value="2"/>
</dbReference>
<reference evidence="12" key="1">
    <citation type="submission" date="2023-11" db="EMBL/GenBank/DDBJ databases">
        <title>Scrofimicrobium hongkongense sp. nov., isolated from a patient with peritonitis.</title>
        <authorList>
            <person name="Lao H.Y."/>
            <person name="Wong A.Y.P."/>
            <person name="Ng T.L."/>
            <person name="Wong R.Y.L."/>
            <person name="Yau M.C.Y."/>
            <person name="Lam J.Y.W."/>
            <person name="Siu G.K.H."/>
        </authorList>
    </citation>
    <scope>NUCLEOTIDE SEQUENCE</scope>
    <source>
        <strain evidence="12">R131</strain>
    </source>
</reference>
<gene>
    <name evidence="12" type="ORF">SAC06_04015</name>
</gene>
<evidence type="ECO:0000256" key="2">
    <source>
        <dbReference type="ARBA" id="ARBA00006337"/>
    </source>
</evidence>
<evidence type="ECO:0000256" key="7">
    <source>
        <dbReference type="ARBA" id="ARBA00023122"/>
    </source>
</evidence>
<dbReference type="Gene3D" id="3.10.580.10">
    <property type="entry name" value="CBS-domain"/>
    <property type="match status" value="1"/>
</dbReference>
<dbReference type="SMART" id="SM00116">
    <property type="entry name" value="CBS"/>
    <property type="match status" value="2"/>
</dbReference>
<dbReference type="InterPro" id="IPR000644">
    <property type="entry name" value="CBS_dom"/>
</dbReference>
<sequence>MSDLSTIPFVPLLILGLACLALAGFLSAIEISLSSLSRAYVEDLAEDGSKAAVRLSRVLEERPRAVVGLHGARVVSVTVAVLSVTLVTMDLLQPSQLSWWVVALIVLGVMALIEVLMVLVLPWFMVSRNYLSVALLGSRLTLRLLAVTHWFDPLIGRASARLGSERSDAQRLAVAEDLREIADEVGEADSFDEEDKEMIRSVFELGQTRVREVMVPRTSMVTIESDKSLDKALRLFLRSGFSRVPVIGQDVDDAIGILYFKDVVRRLIDHADLAASPVMSYVRPAVFIPETRFVDDELREMQANNTHLALVIDEYGGVSGLVTLEDLIEELVGEVVDEHDRAELEPEQLAPNVWRVPARYSLNDLEELVGLEFDDEAVDSVGGLLTWAIDRVPLPGAEATVHGVHLVAEETVGRRNEVGSILVTRVDPEPAAEEEQGE</sequence>
<evidence type="ECO:0000256" key="6">
    <source>
        <dbReference type="ARBA" id="ARBA00022989"/>
    </source>
</evidence>
<keyword evidence="3" id="KW-1003">Cell membrane</keyword>
<evidence type="ECO:0000259" key="11">
    <source>
        <dbReference type="PROSITE" id="PS51371"/>
    </source>
</evidence>
<evidence type="ECO:0000313" key="12">
    <source>
        <dbReference type="EMBL" id="XBW08732.1"/>
    </source>
</evidence>
<dbReference type="InterPro" id="IPR002550">
    <property type="entry name" value="CNNM"/>
</dbReference>
<keyword evidence="4 10" id="KW-0812">Transmembrane</keyword>
<dbReference type="GO" id="GO:0050660">
    <property type="term" value="F:flavin adenine dinucleotide binding"/>
    <property type="evidence" value="ECO:0007669"/>
    <property type="project" value="InterPro"/>
</dbReference>
<comment type="similarity">
    <text evidence="2">Belongs to the UPF0053 family.</text>
</comment>
<comment type="subcellular location">
    <subcellularLocation>
        <location evidence="1">Cell membrane</location>
        <topology evidence="1">Multi-pass membrane protein</topology>
    </subcellularLocation>
</comment>
<evidence type="ECO:0000256" key="9">
    <source>
        <dbReference type="PROSITE-ProRule" id="PRU00703"/>
    </source>
</evidence>
<dbReference type="InterPro" id="IPR016169">
    <property type="entry name" value="FAD-bd_PCMH_sub2"/>
</dbReference>
<dbReference type="PANTHER" id="PTHR22777:SF32">
    <property type="entry name" value="UPF0053 INNER MEMBRANE PROTEIN YFJD"/>
    <property type="match status" value="1"/>
</dbReference>
<evidence type="ECO:0000256" key="8">
    <source>
        <dbReference type="ARBA" id="ARBA00023136"/>
    </source>
</evidence>
<feature type="domain" description="CBS" evidence="11">
    <location>
        <begin position="214"/>
        <end position="273"/>
    </location>
</feature>
<dbReference type="InterPro" id="IPR036318">
    <property type="entry name" value="FAD-bd_PCMH-like_sf"/>
</dbReference>
<dbReference type="InterPro" id="IPR005170">
    <property type="entry name" value="Transptr-assoc_dom"/>
</dbReference>
<dbReference type="Pfam" id="PF03471">
    <property type="entry name" value="CorC_HlyC"/>
    <property type="match status" value="1"/>
</dbReference>
<dbReference type="PROSITE" id="PS51371">
    <property type="entry name" value="CBS"/>
    <property type="match status" value="2"/>
</dbReference>
<evidence type="ECO:0000256" key="1">
    <source>
        <dbReference type="ARBA" id="ARBA00004651"/>
    </source>
</evidence>
<organism evidence="12">
    <name type="scientific">Scrofimicrobium appendicitidis</name>
    <dbReference type="NCBI Taxonomy" id="3079930"/>
    <lineage>
        <taxon>Bacteria</taxon>
        <taxon>Bacillati</taxon>
        <taxon>Actinomycetota</taxon>
        <taxon>Actinomycetes</taxon>
        <taxon>Actinomycetales</taxon>
        <taxon>Actinomycetaceae</taxon>
        <taxon>Scrofimicrobium</taxon>
    </lineage>
</organism>
<dbReference type="SMART" id="SM01091">
    <property type="entry name" value="CorC_HlyC"/>
    <property type="match status" value="1"/>
</dbReference>
<dbReference type="SUPFAM" id="SSF54631">
    <property type="entry name" value="CBS-domain pair"/>
    <property type="match status" value="1"/>
</dbReference>
<dbReference type="InterPro" id="IPR046342">
    <property type="entry name" value="CBS_dom_sf"/>
</dbReference>
<proteinExistence type="inferred from homology"/>
<evidence type="ECO:0000256" key="10">
    <source>
        <dbReference type="SAM" id="Phobius"/>
    </source>
</evidence>
<dbReference type="FunFam" id="3.10.580.10:FF:000002">
    <property type="entry name" value="Magnesium/cobalt efflux protein CorC"/>
    <property type="match status" value="1"/>
</dbReference>